<evidence type="ECO:0000313" key="1">
    <source>
        <dbReference type="EMBL" id="DAD96791.1"/>
    </source>
</evidence>
<sequence>MNTSLFVGLCEDAGLGVKFDCDEVLVDDLNGNNIAIIDEQVLALYSIDTYGASKEQAVKVGEIVVPYALTPIEERE</sequence>
<organism evidence="1">
    <name type="scientific">Podoviridae sp. ctdDI2</name>
    <dbReference type="NCBI Taxonomy" id="2826567"/>
    <lineage>
        <taxon>Viruses</taxon>
        <taxon>Duplodnaviria</taxon>
        <taxon>Heunggongvirae</taxon>
        <taxon>Uroviricota</taxon>
        <taxon>Caudoviricetes</taxon>
    </lineage>
</organism>
<protein>
    <submittedName>
        <fullName evidence="1">Uncharacterized protein</fullName>
    </submittedName>
</protein>
<name>A0A8S5NQZ9_9CAUD</name>
<reference evidence="1" key="1">
    <citation type="journal article" date="2021" name="Proc. Natl. Acad. Sci. U.S.A.">
        <title>A Catalog of Tens of Thousands of Viruses from Human Metagenomes Reveals Hidden Associations with Chronic Diseases.</title>
        <authorList>
            <person name="Tisza M.J."/>
            <person name="Buck C.B."/>
        </authorList>
    </citation>
    <scope>NUCLEOTIDE SEQUENCE</scope>
    <source>
        <strain evidence="1">CtdDI2</strain>
    </source>
</reference>
<proteinExistence type="predicted"/>
<dbReference type="EMBL" id="BK015224">
    <property type="protein sequence ID" value="DAD96791.1"/>
    <property type="molecule type" value="Genomic_DNA"/>
</dbReference>
<accession>A0A8S5NQZ9</accession>